<name>A0A817ZKS3_9BILA</name>
<evidence type="ECO:0000313" key="1">
    <source>
        <dbReference type="EMBL" id="CAF3394588.1"/>
    </source>
</evidence>
<organism evidence="1 2">
    <name type="scientific">Rotaria socialis</name>
    <dbReference type="NCBI Taxonomy" id="392032"/>
    <lineage>
        <taxon>Eukaryota</taxon>
        <taxon>Metazoa</taxon>
        <taxon>Spiralia</taxon>
        <taxon>Gnathifera</taxon>
        <taxon>Rotifera</taxon>
        <taxon>Eurotatoria</taxon>
        <taxon>Bdelloidea</taxon>
        <taxon>Philodinida</taxon>
        <taxon>Philodinidae</taxon>
        <taxon>Rotaria</taxon>
    </lineage>
</organism>
<evidence type="ECO:0000313" key="2">
    <source>
        <dbReference type="Proteomes" id="UP000663869"/>
    </source>
</evidence>
<proteinExistence type="predicted"/>
<sequence length="19" mass="2146">MGTRSIRRVDNSSHGRFVA</sequence>
<dbReference type="Proteomes" id="UP000663869">
    <property type="component" value="Unassembled WGS sequence"/>
</dbReference>
<dbReference type="EMBL" id="CAJNYU010000857">
    <property type="protein sequence ID" value="CAF3394588.1"/>
    <property type="molecule type" value="Genomic_DNA"/>
</dbReference>
<reference evidence="1" key="1">
    <citation type="submission" date="2021-02" db="EMBL/GenBank/DDBJ databases">
        <authorList>
            <person name="Nowell W R."/>
        </authorList>
    </citation>
    <scope>NUCLEOTIDE SEQUENCE</scope>
</reference>
<protein>
    <submittedName>
        <fullName evidence="1">Uncharacterized protein</fullName>
    </submittedName>
</protein>
<accession>A0A817ZKS3</accession>
<dbReference type="AlphaFoldDB" id="A0A817ZKS3"/>
<feature type="non-terminal residue" evidence="1">
    <location>
        <position position="19"/>
    </location>
</feature>
<comment type="caution">
    <text evidence="1">The sequence shown here is derived from an EMBL/GenBank/DDBJ whole genome shotgun (WGS) entry which is preliminary data.</text>
</comment>
<gene>
    <name evidence="1" type="ORF">FME351_LOCUS8476</name>
</gene>